<protein>
    <recommendedName>
        <fullName evidence="9">Dihydrofolate synthase/folylpolyglutamate synthase</fullName>
        <ecNumber evidence="7">6.3.2.12</ecNumber>
        <ecNumber evidence="8">6.3.2.17</ecNumber>
    </recommendedName>
    <alternativeName>
        <fullName evidence="18">Folylpoly-gamma-glutamate synthetase-dihydrofolate synthetase</fullName>
    </alternativeName>
    <alternativeName>
        <fullName evidence="16">Folylpolyglutamate synthetase</fullName>
    </alternativeName>
    <alternativeName>
        <fullName evidence="17">Tetrahydrofolylpolyglutamate synthase</fullName>
    </alternativeName>
</protein>
<dbReference type="GO" id="GO:0008841">
    <property type="term" value="F:dihydrofolate synthase activity"/>
    <property type="evidence" value="ECO:0007669"/>
    <property type="project" value="UniProtKB-EC"/>
</dbReference>
<gene>
    <name evidence="26" type="ordered locus">Alvin_1598</name>
</gene>
<evidence type="ECO:0000256" key="9">
    <source>
        <dbReference type="ARBA" id="ARBA00019357"/>
    </source>
</evidence>
<dbReference type="InterPro" id="IPR001645">
    <property type="entry name" value="Folylpolyglutamate_synth"/>
</dbReference>
<dbReference type="PANTHER" id="PTHR11136:SF0">
    <property type="entry name" value="DIHYDROFOLATE SYNTHETASE-RELATED"/>
    <property type="match status" value="1"/>
</dbReference>
<evidence type="ECO:0000259" key="25">
    <source>
        <dbReference type="Pfam" id="PF08245"/>
    </source>
</evidence>
<dbReference type="UniPathway" id="UPA00077">
    <property type="reaction ID" value="UER00157"/>
</dbReference>
<evidence type="ECO:0000256" key="2">
    <source>
        <dbReference type="ARBA" id="ARBA00002714"/>
    </source>
</evidence>
<dbReference type="GO" id="GO:0005737">
    <property type="term" value="C:cytoplasm"/>
    <property type="evidence" value="ECO:0007669"/>
    <property type="project" value="TreeGrafter"/>
</dbReference>
<dbReference type="HOGENOM" id="CLU_015869_1_0_6"/>
<evidence type="ECO:0000256" key="11">
    <source>
        <dbReference type="ARBA" id="ARBA00022723"/>
    </source>
</evidence>
<evidence type="ECO:0000256" key="23">
    <source>
        <dbReference type="PIRNR" id="PIRNR001563"/>
    </source>
</evidence>
<dbReference type="Proteomes" id="UP000001441">
    <property type="component" value="Chromosome"/>
</dbReference>
<dbReference type="GO" id="GO:0046872">
    <property type="term" value="F:metal ion binding"/>
    <property type="evidence" value="ECO:0007669"/>
    <property type="project" value="UniProtKB-KW"/>
</dbReference>
<dbReference type="OrthoDB" id="9809356at2"/>
<comment type="catalytic activity">
    <reaction evidence="19">
        <text>(6S)-5,6,7,8-tetrahydrofolyl-(gamma-L-Glu)(n) + L-glutamate + ATP = (6S)-5,6,7,8-tetrahydrofolyl-(gamma-L-Glu)(n+1) + ADP + phosphate + H(+)</text>
        <dbReference type="Rhea" id="RHEA:10580"/>
        <dbReference type="Rhea" id="RHEA-COMP:14738"/>
        <dbReference type="Rhea" id="RHEA-COMP:14740"/>
        <dbReference type="ChEBI" id="CHEBI:15378"/>
        <dbReference type="ChEBI" id="CHEBI:29985"/>
        <dbReference type="ChEBI" id="CHEBI:30616"/>
        <dbReference type="ChEBI" id="CHEBI:43474"/>
        <dbReference type="ChEBI" id="CHEBI:141005"/>
        <dbReference type="ChEBI" id="CHEBI:456216"/>
        <dbReference type="EC" id="6.3.2.17"/>
    </reaction>
</comment>
<dbReference type="InterPro" id="IPR004101">
    <property type="entry name" value="Mur_ligase_C"/>
</dbReference>
<comment type="catalytic activity">
    <reaction evidence="21">
        <text>(6R)-5,10-methylenetetrahydrofolyl-(gamma-L-Glu)(n) + L-glutamate + ATP = (6R)-5,10-methylenetetrahydrofolyl-(gamma-L-Glu)(n+1) + ADP + phosphate + H(+)</text>
        <dbReference type="Rhea" id="RHEA:51912"/>
        <dbReference type="Rhea" id="RHEA-COMP:13257"/>
        <dbReference type="Rhea" id="RHEA-COMP:13258"/>
        <dbReference type="ChEBI" id="CHEBI:15378"/>
        <dbReference type="ChEBI" id="CHEBI:29985"/>
        <dbReference type="ChEBI" id="CHEBI:30616"/>
        <dbReference type="ChEBI" id="CHEBI:43474"/>
        <dbReference type="ChEBI" id="CHEBI:136572"/>
        <dbReference type="ChEBI" id="CHEBI:456216"/>
        <dbReference type="EC" id="6.3.2.17"/>
    </reaction>
</comment>
<evidence type="ECO:0000256" key="12">
    <source>
        <dbReference type="ARBA" id="ARBA00022741"/>
    </source>
</evidence>
<accession>D3RTM2</accession>
<dbReference type="PANTHER" id="PTHR11136">
    <property type="entry name" value="FOLYLPOLYGLUTAMATE SYNTHASE-RELATED"/>
    <property type="match status" value="1"/>
</dbReference>
<evidence type="ECO:0000256" key="13">
    <source>
        <dbReference type="ARBA" id="ARBA00022840"/>
    </source>
</evidence>
<dbReference type="InterPro" id="IPR036565">
    <property type="entry name" value="Mur-like_cat_sf"/>
</dbReference>
<dbReference type="PIRSF" id="PIRSF001563">
    <property type="entry name" value="Folylpolyglu_synth"/>
    <property type="match status" value="1"/>
</dbReference>
<keyword evidence="12 23" id="KW-0547">Nucleotide-binding</keyword>
<reference evidence="26 27" key="1">
    <citation type="journal article" date="2011" name="Stand. Genomic Sci.">
        <title>Complete genome sequence of Allochromatium vinosum DSM 180(T).</title>
        <authorList>
            <person name="Weissgerber T."/>
            <person name="Zigann R."/>
            <person name="Bruce D."/>
            <person name="Chang Y.J."/>
            <person name="Detter J.C."/>
            <person name="Han C."/>
            <person name="Hauser L."/>
            <person name="Jeffries C.D."/>
            <person name="Land M."/>
            <person name="Munk A.C."/>
            <person name="Tapia R."/>
            <person name="Dahl C."/>
        </authorList>
    </citation>
    <scope>NUCLEOTIDE SEQUENCE [LARGE SCALE GENOMIC DNA]</scope>
    <source>
        <strain evidence="27">ATCC 17899 / DSM 180 / NBRC 103801 / NCIMB 10441 / D</strain>
    </source>
</reference>
<comment type="similarity">
    <text evidence="5 23">Belongs to the folylpolyglutamate synthase family.</text>
</comment>
<dbReference type="KEGG" id="alv:Alvin_1598"/>
<evidence type="ECO:0000256" key="3">
    <source>
        <dbReference type="ARBA" id="ARBA00004799"/>
    </source>
</evidence>
<keyword evidence="27" id="KW-1185">Reference proteome</keyword>
<evidence type="ECO:0000259" key="24">
    <source>
        <dbReference type="Pfam" id="PF02875"/>
    </source>
</evidence>
<evidence type="ECO:0000256" key="1">
    <source>
        <dbReference type="ARBA" id="ARBA00001946"/>
    </source>
</evidence>
<evidence type="ECO:0000256" key="17">
    <source>
        <dbReference type="ARBA" id="ARBA00030592"/>
    </source>
</evidence>
<comment type="catalytic activity">
    <reaction evidence="20">
        <text>10-formyltetrahydrofolyl-(gamma-L-Glu)(n) + L-glutamate + ATP = 10-formyltetrahydrofolyl-(gamma-L-Glu)(n+1) + ADP + phosphate + H(+)</text>
        <dbReference type="Rhea" id="RHEA:51904"/>
        <dbReference type="Rhea" id="RHEA-COMP:13088"/>
        <dbReference type="Rhea" id="RHEA-COMP:14300"/>
        <dbReference type="ChEBI" id="CHEBI:15378"/>
        <dbReference type="ChEBI" id="CHEBI:29985"/>
        <dbReference type="ChEBI" id="CHEBI:30616"/>
        <dbReference type="ChEBI" id="CHEBI:43474"/>
        <dbReference type="ChEBI" id="CHEBI:134413"/>
        <dbReference type="ChEBI" id="CHEBI:456216"/>
        <dbReference type="EC" id="6.3.2.17"/>
    </reaction>
</comment>
<evidence type="ECO:0000256" key="21">
    <source>
        <dbReference type="ARBA" id="ARBA00049035"/>
    </source>
</evidence>
<dbReference type="EC" id="6.3.2.12" evidence="7"/>
<dbReference type="GO" id="GO:0046656">
    <property type="term" value="P:folic acid biosynthetic process"/>
    <property type="evidence" value="ECO:0007669"/>
    <property type="project" value="UniProtKB-KW"/>
</dbReference>
<dbReference type="SUPFAM" id="SSF53244">
    <property type="entry name" value="MurD-like peptide ligases, peptide-binding domain"/>
    <property type="match status" value="1"/>
</dbReference>
<keyword evidence="14" id="KW-0460">Magnesium</keyword>
<dbReference type="NCBIfam" id="TIGR01499">
    <property type="entry name" value="folC"/>
    <property type="match status" value="1"/>
</dbReference>
<evidence type="ECO:0000256" key="19">
    <source>
        <dbReference type="ARBA" id="ARBA00047493"/>
    </source>
</evidence>
<keyword evidence="13 23" id="KW-0067">ATP-binding</keyword>
<dbReference type="RefSeq" id="WP_012970805.1">
    <property type="nucleotide sequence ID" value="NC_013851.1"/>
</dbReference>
<feature type="domain" description="Mur ligase C-terminal" evidence="24">
    <location>
        <begin position="296"/>
        <end position="418"/>
    </location>
</feature>
<comment type="cofactor">
    <cofactor evidence="1">
        <name>Mg(2+)</name>
        <dbReference type="ChEBI" id="CHEBI:18420"/>
    </cofactor>
</comment>
<evidence type="ECO:0000256" key="22">
    <source>
        <dbReference type="ARBA" id="ARBA00049161"/>
    </source>
</evidence>
<evidence type="ECO:0000256" key="8">
    <source>
        <dbReference type="ARBA" id="ARBA00013025"/>
    </source>
</evidence>
<organism evidence="26 27">
    <name type="scientific">Allochromatium vinosum (strain ATCC 17899 / DSM 180 / NBRC 103801 / NCIMB 10441 / D)</name>
    <name type="common">Chromatium vinosum</name>
    <dbReference type="NCBI Taxonomy" id="572477"/>
    <lineage>
        <taxon>Bacteria</taxon>
        <taxon>Pseudomonadati</taxon>
        <taxon>Pseudomonadota</taxon>
        <taxon>Gammaproteobacteria</taxon>
        <taxon>Chromatiales</taxon>
        <taxon>Chromatiaceae</taxon>
        <taxon>Allochromatium</taxon>
    </lineage>
</organism>
<dbReference type="STRING" id="572477.Alvin_1598"/>
<dbReference type="FunFam" id="3.40.1190.10:FF:000004">
    <property type="entry name" value="Dihydrofolate synthase/folylpolyglutamate synthase"/>
    <property type="match status" value="1"/>
</dbReference>
<evidence type="ECO:0000313" key="27">
    <source>
        <dbReference type="Proteomes" id="UP000001441"/>
    </source>
</evidence>
<dbReference type="GO" id="GO:0005524">
    <property type="term" value="F:ATP binding"/>
    <property type="evidence" value="ECO:0007669"/>
    <property type="project" value="UniProtKB-KW"/>
</dbReference>
<keyword evidence="11" id="KW-0479">Metal-binding</keyword>
<dbReference type="SUPFAM" id="SSF53623">
    <property type="entry name" value="MurD-like peptide ligases, catalytic domain"/>
    <property type="match status" value="1"/>
</dbReference>
<dbReference type="eggNOG" id="COG0285">
    <property type="taxonomic scope" value="Bacteria"/>
</dbReference>
<evidence type="ECO:0000256" key="5">
    <source>
        <dbReference type="ARBA" id="ARBA00008276"/>
    </source>
</evidence>
<evidence type="ECO:0000256" key="7">
    <source>
        <dbReference type="ARBA" id="ARBA00013023"/>
    </source>
</evidence>
<dbReference type="GO" id="GO:0046654">
    <property type="term" value="P:tetrahydrofolate biosynthetic process"/>
    <property type="evidence" value="ECO:0007669"/>
    <property type="project" value="UniProtKB-UniPathway"/>
</dbReference>
<evidence type="ECO:0000256" key="10">
    <source>
        <dbReference type="ARBA" id="ARBA00022598"/>
    </source>
</evidence>
<dbReference type="Gene3D" id="3.90.190.20">
    <property type="entry name" value="Mur ligase, C-terminal domain"/>
    <property type="match status" value="1"/>
</dbReference>
<proteinExistence type="inferred from homology"/>
<evidence type="ECO:0000256" key="4">
    <source>
        <dbReference type="ARBA" id="ARBA00005150"/>
    </source>
</evidence>
<dbReference type="AlphaFoldDB" id="D3RTM2"/>
<comment type="function">
    <text evidence="2">Functions in two distinct reactions of the de novo folate biosynthetic pathway. Catalyzes the addition of a glutamate residue to dihydropteroate (7,8-dihydropteroate or H2Pte) to form dihydrofolate (7,8-dihydrofolate monoglutamate or H2Pte-Glu). Also catalyzes successive additions of L-glutamate to tetrahydrofolate or 10-formyltetrahydrofolate or 5,10-methylenetetrahydrofolate, leading to folylpolyglutamate derivatives.</text>
</comment>
<dbReference type="EMBL" id="CP001896">
    <property type="protein sequence ID" value="ADC62531.1"/>
    <property type="molecule type" value="Genomic_DNA"/>
</dbReference>
<comment type="pathway">
    <text evidence="4">Cofactor biosynthesis; tetrahydrofolylpolyglutamate biosynthesis.</text>
</comment>
<keyword evidence="15" id="KW-0289">Folate biosynthesis</keyword>
<comment type="catalytic activity">
    <reaction evidence="22">
        <text>7,8-dihydropteroate + L-glutamate + ATP = 7,8-dihydrofolate + ADP + phosphate + H(+)</text>
        <dbReference type="Rhea" id="RHEA:23584"/>
        <dbReference type="ChEBI" id="CHEBI:15378"/>
        <dbReference type="ChEBI" id="CHEBI:17839"/>
        <dbReference type="ChEBI" id="CHEBI:29985"/>
        <dbReference type="ChEBI" id="CHEBI:30616"/>
        <dbReference type="ChEBI" id="CHEBI:43474"/>
        <dbReference type="ChEBI" id="CHEBI:57451"/>
        <dbReference type="ChEBI" id="CHEBI:456216"/>
        <dbReference type="EC" id="6.3.2.12"/>
    </reaction>
</comment>
<name>D3RTM2_ALLVD</name>
<evidence type="ECO:0000256" key="16">
    <source>
        <dbReference type="ARBA" id="ARBA00030048"/>
    </source>
</evidence>
<dbReference type="Pfam" id="PF08245">
    <property type="entry name" value="Mur_ligase_M"/>
    <property type="match status" value="1"/>
</dbReference>
<evidence type="ECO:0000256" key="6">
    <source>
        <dbReference type="ARBA" id="ARBA00011245"/>
    </source>
</evidence>
<comment type="subunit">
    <text evidence="6">Monomer.</text>
</comment>
<dbReference type="InterPro" id="IPR036615">
    <property type="entry name" value="Mur_ligase_C_dom_sf"/>
</dbReference>
<keyword evidence="10 23" id="KW-0436">Ligase</keyword>
<dbReference type="NCBIfam" id="NF008101">
    <property type="entry name" value="PRK10846.1"/>
    <property type="match status" value="1"/>
</dbReference>
<dbReference type="Pfam" id="PF02875">
    <property type="entry name" value="Mur_ligase_C"/>
    <property type="match status" value="1"/>
</dbReference>
<feature type="domain" description="Mur ligase central" evidence="25">
    <location>
        <begin position="56"/>
        <end position="271"/>
    </location>
</feature>
<comment type="pathway">
    <text evidence="3">Cofactor biosynthesis; tetrahydrofolate biosynthesis; 7,8-dihydrofolate from 2-amino-4-hydroxy-6-hydroxymethyl-7,8-dihydropteridine diphosphate and 4-aminobenzoate: step 2/2.</text>
</comment>
<evidence type="ECO:0000313" key="26">
    <source>
        <dbReference type="EMBL" id="ADC62531.1"/>
    </source>
</evidence>
<evidence type="ECO:0000256" key="18">
    <source>
        <dbReference type="ARBA" id="ARBA00032510"/>
    </source>
</evidence>
<evidence type="ECO:0000256" key="14">
    <source>
        <dbReference type="ARBA" id="ARBA00022842"/>
    </source>
</evidence>
<evidence type="ECO:0000256" key="20">
    <source>
        <dbReference type="ARBA" id="ARBA00047808"/>
    </source>
</evidence>
<dbReference type="GO" id="GO:0004326">
    <property type="term" value="F:tetrahydrofolylpolyglutamate synthase activity"/>
    <property type="evidence" value="ECO:0007669"/>
    <property type="project" value="UniProtKB-EC"/>
</dbReference>
<dbReference type="EC" id="6.3.2.17" evidence="8"/>
<dbReference type="InterPro" id="IPR013221">
    <property type="entry name" value="Mur_ligase_cen"/>
</dbReference>
<dbReference type="Gene3D" id="3.40.1190.10">
    <property type="entry name" value="Mur-like, catalytic domain"/>
    <property type="match status" value="1"/>
</dbReference>
<sequence length="432" mass="46383">MTLTTDMARFATLDDWLDWQSSLHPSRMDLGLERVGAVWARLAPERGRLPCPVITVGGTNGKGSTVAMIESMALAAGYRCGVYTSPHLCRYNERVRLDGVPVADEALCDSFERIDRAREGISLTYFEFGTLAALDIFARARPDLVVLEVGLGGRLDAVNLIDSDVSVVTSIGLDHTDWLGDSLESIAREKAGIFRPGRPAIIGQRDAPETLRAEAARIGALALQLGRELDHARTTEGWIWTGPDGQRLALPIPALRGSFQLDNATAAIAAVQALRERLPVPVNAIRAGLQRARLPGRFQVMPGAVTWILDVAHNGEAAEALAANLRDFACPGRLRAVLAVLADKNPERLVTPIREYVNDWYLAQSEDARALPVEQLSARLDGLIGANRRGAFGCVAEAIGAALAESAPGDALLIVGSFTTVGQALRHPACPV</sequence>
<evidence type="ECO:0000256" key="15">
    <source>
        <dbReference type="ARBA" id="ARBA00022909"/>
    </source>
</evidence>